<keyword evidence="5 8" id="KW-0812">Transmembrane</keyword>
<dbReference type="PANTHER" id="PTHR33908:SF11">
    <property type="entry name" value="MEMBRANE PROTEIN"/>
    <property type="match status" value="1"/>
</dbReference>
<keyword evidence="10" id="KW-1185">Reference proteome</keyword>
<organism evidence="9 10">
    <name type="scientific">Granulicella rosea</name>
    <dbReference type="NCBI Taxonomy" id="474952"/>
    <lineage>
        <taxon>Bacteria</taxon>
        <taxon>Pseudomonadati</taxon>
        <taxon>Acidobacteriota</taxon>
        <taxon>Terriglobia</taxon>
        <taxon>Terriglobales</taxon>
        <taxon>Acidobacteriaceae</taxon>
        <taxon>Granulicella</taxon>
    </lineage>
</organism>
<reference evidence="9 10" key="1">
    <citation type="submission" date="2017-06" db="EMBL/GenBank/DDBJ databases">
        <authorList>
            <person name="Kim H.J."/>
            <person name="Triplett B.A."/>
        </authorList>
    </citation>
    <scope>NUCLEOTIDE SEQUENCE [LARGE SCALE GENOMIC DNA]</scope>
    <source>
        <strain evidence="9 10">DSM 18704</strain>
    </source>
</reference>
<dbReference type="OrthoDB" id="136232at2"/>
<sequence>MFWVGFAARVIFLTAAHKYRIRIHLDHFEFGWEMGRVARALVTGYGYSDPFNGHSGPTAWVPPAYPLLLAGIFKLFGVYSTLSAWVALTVNSLFSAAIAPAVYEIAWRCFGRNARGLKVALWSGWLWALYPAAMQYAVHWIWEMSLTAFLFAWIFVMALRIRGVGETGAVEAGQTVNQTAGRWIVFGAGWGLIALSNSSLLLFLPACAIWMLWDVLRAGRIGLALRNAVLSGVVCIAVVSPWVVRNWYAFHAFVPLRSNFGAEMYEATLPANHGFPWAATLPMAETHPSFVRYRQLGELAYSKEQGVKANRQIKADPGLWVAHIVQRVYFFWFSVPHPIDHLFEEFLRVLNYGWISVASLLGLALAIRQRIPAAWLFFWAFALAPMIYYFVTVQARFRHPLEPLMTVLIVYLFQSAETRRQKVQA</sequence>
<proteinExistence type="predicted"/>
<feature type="transmembrane region" description="Helical" evidence="8">
    <location>
        <begin position="144"/>
        <end position="162"/>
    </location>
</feature>
<protein>
    <submittedName>
        <fullName evidence="9">Uncharacterized protein</fullName>
    </submittedName>
</protein>
<keyword evidence="2" id="KW-1003">Cell membrane</keyword>
<feature type="transmembrane region" description="Helical" evidence="8">
    <location>
        <begin position="183"/>
        <end position="213"/>
    </location>
</feature>
<accession>A0A239LQI0</accession>
<evidence type="ECO:0000256" key="4">
    <source>
        <dbReference type="ARBA" id="ARBA00022679"/>
    </source>
</evidence>
<evidence type="ECO:0000313" key="10">
    <source>
        <dbReference type="Proteomes" id="UP000198356"/>
    </source>
</evidence>
<dbReference type="GO" id="GO:0016763">
    <property type="term" value="F:pentosyltransferase activity"/>
    <property type="evidence" value="ECO:0007669"/>
    <property type="project" value="TreeGrafter"/>
</dbReference>
<feature type="transmembrane region" description="Helical" evidence="8">
    <location>
        <begin position="373"/>
        <end position="391"/>
    </location>
</feature>
<dbReference type="Proteomes" id="UP000198356">
    <property type="component" value="Unassembled WGS sequence"/>
</dbReference>
<comment type="subcellular location">
    <subcellularLocation>
        <location evidence="1">Cell membrane</location>
        <topology evidence="1">Multi-pass membrane protein</topology>
    </subcellularLocation>
</comment>
<feature type="transmembrane region" description="Helical" evidence="8">
    <location>
        <begin position="84"/>
        <end position="107"/>
    </location>
</feature>
<keyword evidence="3" id="KW-0328">Glycosyltransferase</keyword>
<dbReference type="PANTHER" id="PTHR33908">
    <property type="entry name" value="MANNOSYLTRANSFERASE YKCB-RELATED"/>
    <property type="match status" value="1"/>
</dbReference>
<keyword evidence="4" id="KW-0808">Transferase</keyword>
<feature type="transmembrane region" description="Helical" evidence="8">
    <location>
        <begin position="225"/>
        <end position="244"/>
    </location>
</feature>
<dbReference type="GO" id="GO:0005886">
    <property type="term" value="C:plasma membrane"/>
    <property type="evidence" value="ECO:0007669"/>
    <property type="project" value="UniProtKB-SubCell"/>
</dbReference>
<keyword evidence="6 8" id="KW-1133">Transmembrane helix</keyword>
<evidence type="ECO:0000256" key="2">
    <source>
        <dbReference type="ARBA" id="ARBA00022475"/>
    </source>
</evidence>
<evidence type="ECO:0000256" key="3">
    <source>
        <dbReference type="ARBA" id="ARBA00022676"/>
    </source>
</evidence>
<evidence type="ECO:0000256" key="7">
    <source>
        <dbReference type="ARBA" id="ARBA00023136"/>
    </source>
</evidence>
<evidence type="ECO:0000256" key="8">
    <source>
        <dbReference type="SAM" id="Phobius"/>
    </source>
</evidence>
<evidence type="ECO:0000313" key="9">
    <source>
        <dbReference type="EMBL" id="SNT32053.1"/>
    </source>
</evidence>
<dbReference type="GO" id="GO:0009103">
    <property type="term" value="P:lipopolysaccharide biosynthetic process"/>
    <property type="evidence" value="ECO:0007669"/>
    <property type="project" value="UniProtKB-ARBA"/>
</dbReference>
<dbReference type="AlphaFoldDB" id="A0A239LQI0"/>
<dbReference type="EMBL" id="FZOU01000007">
    <property type="protein sequence ID" value="SNT32053.1"/>
    <property type="molecule type" value="Genomic_DNA"/>
</dbReference>
<evidence type="ECO:0000256" key="5">
    <source>
        <dbReference type="ARBA" id="ARBA00022692"/>
    </source>
</evidence>
<keyword evidence="7 8" id="KW-0472">Membrane</keyword>
<evidence type="ECO:0000256" key="1">
    <source>
        <dbReference type="ARBA" id="ARBA00004651"/>
    </source>
</evidence>
<name>A0A239LQI0_9BACT</name>
<gene>
    <name evidence="9" type="ORF">SAMN05421770_107167</name>
</gene>
<evidence type="ECO:0000256" key="6">
    <source>
        <dbReference type="ARBA" id="ARBA00022989"/>
    </source>
</evidence>
<dbReference type="InterPro" id="IPR050297">
    <property type="entry name" value="LipidA_mod_glycosyltrf_83"/>
</dbReference>
<feature type="transmembrane region" description="Helical" evidence="8">
    <location>
        <begin position="349"/>
        <end position="367"/>
    </location>
</feature>